<sequence>MNKNKRKYISSPENSSDTDEGSPSTSSSEDDREKQIFKLKKRIRQLTKHSHRRRKYKRRKYESSPNTSVTANKENEDLASDSSNTDKENRDPLEVEFVDVDELDRDTLIILGKSGEAADIIGEPIQKDIASQWGAVVVTGLNQEIRDNIIKKYPYPQNLTMVQPPKLNPEIKAAVTETSINRDRRLEKVQAQMGTSLSALVNDAARLLADIYHEQSLSRQYVVSVNLDKNVRDLLHDASVDGWLFGDNLSERFKAAKAIEKTGQELKVQHKPSTSKFKSKTSSKNFKAPAGQGWVSGGKNENNISHR</sequence>
<accession>A0AAV8WKB4</accession>
<protein>
    <submittedName>
        <fullName evidence="2">Uncharacterized protein</fullName>
    </submittedName>
</protein>
<gene>
    <name evidence="2" type="ORF">NQ314_020963</name>
</gene>
<dbReference type="Proteomes" id="UP001162156">
    <property type="component" value="Unassembled WGS sequence"/>
</dbReference>
<feature type="compositionally biased region" description="Polar residues" evidence="1">
    <location>
        <begin position="63"/>
        <end position="72"/>
    </location>
</feature>
<dbReference type="AlphaFoldDB" id="A0AAV8WKB4"/>
<feature type="compositionally biased region" description="Low complexity" evidence="1">
    <location>
        <begin position="274"/>
        <end position="287"/>
    </location>
</feature>
<feature type="region of interest" description="Disordered" evidence="1">
    <location>
        <begin position="263"/>
        <end position="307"/>
    </location>
</feature>
<dbReference type="PANTHER" id="PTHR34239">
    <property type="entry name" value="APPLE DOMAIN-CONTAINING PROTEIN"/>
    <property type="match status" value="1"/>
</dbReference>
<keyword evidence="3" id="KW-1185">Reference proteome</keyword>
<evidence type="ECO:0000256" key="1">
    <source>
        <dbReference type="SAM" id="MobiDB-lite"/>
    </source>
</evidence>
<comment type="caution">
    <text evidence="2">The sequence shown here is derived from an EMBL/GenBank/DDBJ whole genome shotgun (WGS) entry which is preliminary data.</text>
</comment>
<feature type="compositionally biased region" description="Basic residues" evidence="1">
    <location>
        <begin position="37"/>
        <end position="60"/>
    </location>
</feature>
<dbReference type="EMBL" id="JANEYF010005822">
    <property type="protein sequence ID" value="KAJ8926660.1"/>
    <property type="molecule type" value="Genomic_DNA"/>
</dbReference>
<evidence type="ECO:0000313" key="2">
    <source>
        <dbReference type="EMBL" id="KAJ8926660.1"/>
    </source>
</evidence>
<dbReference type="PANTHER" id="PTHR34239:SF2">
    <property type="entry name" value="TRANSPOSABLE ELEMENT P TRANSPOSASE_THAP9 CONSERVED DOMAIN-CONTAINING PROTEIN"/>
    <property type="match status" value="1"/>
</dbReference>
<organism evidence="2 3">
    <name type="scientific">Rhamnusium bicolor</name>
    <dbReference type="NCBI Taxonomy" id="1586634"/>
    <lineage>
        <taxon>Eukaryota</taxon>
        <taxon>Metazoa</taxon>
        <taxon>Ecdysozoa</taxon>
        <taxon>Arthropoda</taxon>
        <taxon>Hexapoda</taxon>
        <taxon>Insecta</taxon>
        <taxon>Pterygota</taxon>
        <taxon>Neoptera</taxon>
        <taxon>Endopterygota</taxon>
        <taxon>Coleoptera</taxon>
        <taxon>Polyphaga</taxon>
        <taxon>Cucujiformia</taxon>
        <taxon>Chrysomeloidea</taxon>
        <taxon>Cerambycidae</taxon>
        <taxon>Lepturinae</taxon>
        <taxon>Rhagiini</taxon>
        <taxon>Rhamnusium</taxon>
    </lineage>
</organism>
<feature type="region of interest" description="Disordered" evidence="1">
    <location>
        <begin position="1"/>
        <end position="92"/>
    </location>
</feature>
<evidence type="ECO:0000313" key="3">
    <source>
        <dbReference type="Proteomes" id="UP001162156"/>
    </source>
</evidence>
<feature type="compositionally biased region" description="Polar residues" evidence="1">
    <location>
        <begin position="11"/>
        <end position="27"/>
    </location>
</feature>
<reference evidence="2" key="1">
    <citation type="journal article" date="2023" name="Insect Mol. Biol.">
        <title>Genome sequencing provides insights into the evolution of gene families encoding plant cell wall-degrading enzymes in longhorned beetles.</title>
        <authorList>
            <person name="Shin N.R."/>
            <person name="Okamura Y."/>
            <person name="Kirsch R."/>
            <person name="Pauchet Y."/>
        </authorList>
    </citation>
    <scope>NUCLEOTIDE SEQUENCE</scope>
    <source>
        <strain evidence="2">RBIC_L_NR</strain>
    </source>
</reference>
<proteinExistence type="predicted"/>
<name>A0AAV8WKB4_9CUCU</name>